<dbReference type="InterPro" id="IPR044638">
    <property type="entry name" value="ALDH7A1-like"/>
</dbReference>
<name>A0A1X7BYS2_9RHOB</name>
<keyword evidence="5" id="KW-1185">Reference proteome</keyword>
<keyword evidence="2" id="KW-0520">NAD</keyword>
<reference evidence="4 5" key="1">
    <citation type="submission" date="2017-03" db="EMBL/GenBank/DDBJ databases">
        <authorList>
            <person name="Afonso C.L."/>
            <person name="Miller P.J."/>
            <person name="Scott M.A."/>
            <person name="Spackman E."/>
            <person name="Goraichik I."/>
            <person name="Dimitrov K.M."/>
            <person name="Suarez D.L."/>
            <person name="Swayne D.E."/>
        </authorList>
    </citation>
    <scope>NUCLEOTIDE SEQUENCE [LARGE SCALE GENOMIC DNA]</scope>
    <source>
        <strain evidence="4 5">CECT 7745</strain>
    </source>
</reference>
<sequence length="105" mass="11213">MTHLDVLKAAGLDNAELTSRTLLVRSPIDGATVAHVAETPASAMPEIIADAQSAFKAWRTVSAPRRGELIRLLGEELRAAKDELGAVATLEAGKIVPKAWVKCRK</sequence>
<dbReference type="EMBL" id="FWXB01000036">
    <property type="protein sequence ID" value="SMC14675.1"/>
    <property type="molecule type" value="Genomic_DNA"/>
</dbReference>
<dbReference type="InterPro" id="IPR016161">
    <property type="entry name" value="Ald_DH/histidinol_DH"/>
</dbReference>
<dbReference type="GO" id="GO:0004029">
    <property type="term" value="F:aldehyde dehydrogenase (NAD+) activity"/>
    <property type="evidence" value="ECO:0007669"/>
    <property type="project" value="UniProtKB-EC"/>
</dbReference>
<dbReference type="SUPFAM" id="SSF53720">
    <property type="entry name" value="ALDH-like"/>
    <property type="match status" value="1"/>
</dbReference>
<protein>
    <submittedName>
        <fullName evidence="4">Putative aldehyde dehydrogenase AldA</fullName>
        <ecNumber evidence="4">1.2.1.3</ecNumber>
    </submittedName>
</protein>
<organism evidence="4 5">
    <name type="scientific">Roseovarius aestuarii</name>
    <dbReference type="NCBI Taxonomy" id="475083"/>
    <lineage>
        <taxon>Bacteria</taxon>
        <taxon>Pseudomonadati</taxon>
        <taxon>Pseudomonadota</taxon>
        <taxon>Alphaproteobacteria</taxon>
        <taxon>Rhodobacterales</taxon>
        <taxon>Roseobacteraceae</taxon>
        <taxon>Roseovarius</taxon>
    </lineage>
</organism>
<proteinExistence type="predicted"/>
<feature type="domain" description="Aldehyde dehydrogenase" evidence="3">
    <location>
        <begin position="19"/>
        <end position="101"/>
    </location>
</feature>
<evidence type="ECO:0000256" key="1">
    <source>
        <dbReference type="ARBA" id="ARBA00023002"/>
    </source>
</evidence>
<dbReference type="AlphaFoldDB" id="A0A1X7BYS2"/>
<dbReference type="PANTHER" id="PTHR43521:SF1">
    <property type="entry name" value="ALPHA-AMINOADIPIC SEMIALDEHYDE DEHYDROGENASE"/>
    <property type="match status" value="1"/>
</dbReference>
<dbReference type="EC" id="1.2.1.3" evidence="4"/>
<dbReference type="Proteomes" id="UP000193224">
    <property type="component" value="Unassembled WGS sequence"/>
</dbReference>
<dbReference type="Pfam" id="PF00171">
    <property type="entry name" value="Aldedh"/>
    <property type="match status" value="1"/>
</dbReference>
<evidence type="ECO:0000259" key="3">
    <source>
        <dbReference type="Pfam" id="PF00171"/>
    </source>
</evidence>
<dbReference type="InterPro" id="IPR015590">
    <property type="entry name" value="Aldehyde_DH_dom"/>
</dbReference>
<evidence type="ECO:0000313" key="4">
    <source>
        <dbReference type="EMBL" id="SMC14675.1"/>
    </source>
</evidence>
<dbReference type="PANTHER" id="PTHR43521">
    <property type="entry name" value="ALPHA-AMINOADIPIC SEMIALDEHYDE DEHYDROGENASE"/>
    <property type="match status" value="1"/>
</dbReference>
<evidence type="ECO:0000256" key="2">
    <source>
        <dbReference type="ARBA" id="ARBA00023027"/>
    </source>
</evidence>
<evidence type="ECO:0000313" key="5">
    <source>
        <dbReference type="Proteomes" id="UP000193224"/>
    </source>
</evidence>
<keyword evidence="1 4" id="KW-0560">Oxidoreductase</keyword>
<gene>
    <name evidence="4" type="primary">aldA_3</name>
    <name evidence="4" type="ORF">ROA7745_04545</name>
</gene>
<dbReference type="Gene3D" id="3.40.605.10">
    <property type="entry name" value="Aldehyde Dehydrogenase, Chain A, domain 1"/>
    <property type="match status" value="1"/>
</dbReference>
<dbReference type="InterPro" id="IPR016162">
    <property type="entry name" value="Ald_DH_N"/>
</dbReference>
<accession>A0A1X7BYS2</accession>